<organism evidence="2 3">
    <name type="scientific">Trichoderma gamsii</name>
    <dbReference type="NCBI Taxonomy" id="398673"/>
    <lineage>
        <taxon>Eukaryota</taxon>
        <taxon>Fungi</taxon>
        <taxon>Dikarya</taxon>
        <taxon>Ascomycota</taxon>
        <taxon>Pezizomycotina</taxon>
        <taxon>Sordariomycetes</taxon>
        <taxon>Hypocreomycetidae</taxon>
        <taxon>Hypocreales</taxon>
        <taxon>Hypocreaceae</taxon>
        <taxon>Trichoderma</taxon>
    </lineage>
</organism>
<dbReference type="Proteomes" id="UP000236546">
    <property type="component" value="Unassembled WGS sequence"/>
</dbReference>
<evidence type="ECO:0000256" key="1">
    <source>
        <dbReference type="SAM" id="SignalP"/>
    </source>
</evidence>
<proteinExistence type="predicted"/>
<feature type="chain" id="PRO_5014385710" evidence="1">
    <location>
        <begin position="20"/>
        <end position="61"/>
    </location>
</feature>
<evidence type="ECO:0000313" key="2">
    <source>
        <dbReference type="EMBL" id="PNP38658.1"/>
    </source>
</evidence>
<protein>
    <submittedName>
        <fullName evidence="2">Uncharacterized protein</fullName>
    </submittedName>
</protein>
<keyword evidence="1" id="KW-0732">Signal</keyword>
<dbReference type="EMBL" id="MTYH01000102">
    <property type="protein sequence ID" value="PNP38658.1"/>
    <property type="molecule type" value="Genomic_DNA"/>
</dbReference>
<reference evidence="2 3" key="1">
    <citation type="submission" date="2017-02" db="EMBL/GenBank/DDBJ databases">
        <title>Genomes of Trichoderma spp. with biocontrol activity.</title>
        <authorList>
            <person name="Gardiner D."/>
            <person name="Kazan K."/>
            <person name="Vos C."/>
            <person name="Harvey P."/>
        </authorList>
    </citation>
    <scope>NUCLEOTIDE SEQUENCE [LARGE SCALE GENOMIC DNA]</scope>
    <source>
        <strain evidence="2 3">A5MH</strain>
    </source>
</reference>
<feature type="signal peptide" evidence="1">
    <location>
        <begin position="1"/>
        <end position="19"/>
    </location>
</feature>
<comment type="caution">
    <text evidence="2">The sequence shown here is derived from an EMBL/GenBank/DDBJ whole genome shotgun (WGS) entry which is preliminary data.</text>
</comment>
<evidence type="ECO:0000313" key="3">
    <source>
        <dbReference type="Proteomes" id="UP000236546"/>
    </source>
</evidence>
<accession>A0A2K0SZF5</accession>
<sequence length="61" mass="5804">MKLINIALTAIALPGAAMAGPLAYAACQAACATSLAAGPAGVALYAACQSACVPLLAMPCP</sequence>
<gene>
    <name evidence="2" type="ORF">TGAMA5MH_09384</name>
</gene>
<name>A0A2K0SZF5_9HYPO</name>
<dbReference type="AlphaFoldDB" id="A0A2K0SZF5"/>